<comment type="caution">
    <text evidence="1">The sequence shown here is derived from an EMBL/GenBank/DDBJ whole genome shotgun (WGS) entry which is preliminary data.</text>
</comment>
<reference evidence="1" key="1">
    <citation type="submission" date="2022-01" db="EMBL/GenBank/DDBJ databases">
        <title>Novel bile acid biosynthetic pathways are enriched in the microbiome of centenarians.</title>
        <authorList>
            <person name="Sato Y."/>
            <person name="Atarashi K."/>
            <person name="Plichta R.D."/>
            <person name="Arai Y."/>
            <person name="Sasajima S."/>
            <person name="Kearney M.S."/>
            <person name="Suda W."/>
            <person name="Takeshita K."/>
            <person name="Sasaki T."/>
            <person name="Okamoto S."/>
            <person name="Skelly N.A."/>
            <person name="Okamura Y."/>
            <person name="Vlamakis H."/>
            <person name="Li Y."/>
            <person name="Tanoue T."/>
            <person name="Takei H."/>
            <person name="Nittono H."/>
            <person name="Narushima S."/>
            <person name="Irie J."/>
            <person name="Itoh H."/>
            <person name="Moriya K."/>
            <person name="Sugiura Y."/>
            <person name="Suematsu M."/>
            <person name="Moritoki N."/>
            <person name="Shibata S."/>
            <person name="Littman R.D."/>
            <person name="Fischbach A.M."/>
            <person name="Uwamino Y."/>
            <person name="Inoue T."/>
            <person name="Honda A."/>
            <person name="Hattori M."/>
            <person name="Murai T."/>
            <person name="Xavier J.R."/>
            <person name="Hirose N."/>
            <person name="Honda K."/>
        </authorList>
    </citation>
    <scope>NUCLEOTIDE SEQUENCE</scope>
    <source>
        <strain evidence="1">CE91-St7</strain>
    </source>
</reference>
<evidence type="ECO:0000313" key="1">
    <source>
        <dbReference type="EMBL" id="GKH83452.1"/>
    </source>
</evidence>
<dbReference type="AlphaFoldDB" id="A0AA37KKI1"/>
<organism evidence="1 2">
    <name type="scientific">Phocaeicola dorei</name>
    <dbReference type="NCBI Taxonomy" id="357276"/>
    <lineage>
        <taxon>Bacteria</taxon>
        <taxon>Pseudomonadati</taxon>
        <taxon>Bacteroidota</taxon>
        <taxon>Bacteroidia</taxon>
        <taxon>Bacteroidales</taxon>
        <taxon>Bacteroidaceae</taxon>
        <taxon>Phocaeicola</taxon>
    </lineage>
</organism>
<proteinExistence type="predicted"/>
<evidence type="ECO:0000313" key="2">
    <source>
        <dbReference type="Proteomes" id="UP001055104"/>
    </source>
</evidence>
<accession>A0AA37KKI1</accession>
<protein>
    <recommendedName>
        <fullName evidence="3">Toxin-antitoxin system toxin component, PIN family</fullName>
    </recommendedName>
</protein>
<sequence>MINIVLDTNCLISSISKRGNYFNVWRGLHSGKYILYVSNEILEEYEEMSMKINALIASNVIQALLNSPYVSLSFFIRNCSMGTLKKLDSDIELGSMKQVSASLLVEDDTLDALNWTSEFVGRWGDDRVTEEIAEDIRGARTLNREFEL</sequence>
<dbReference type="Gene3D" id="3.40.50.1010">
    <property type="entry name" value="5'-nuclease"/>
    <property type="match status" value="1"/>
</dbReference>
<dbReference type="SUPFAM" id="SSF88723">
    <property type="entry name" value="PIN domain-like"/>
    <property type="match status" value="1"/>
</dbReference>
<evidence type="ECO:0008006" key="3">
    <source>
        <dbReference type="Google" id="ProtNLM"/>
    </source>
</evidence>
<dbReference type="RefSeq" id="WP_244058120.1">
    <property type="nucleotide sequence ID" value="NZ_BAABYF010000001.1"/>
</dbReference>
<dbReference type="InterPro" id="IPR029060">
    <property type="entry name" value="PIN-like_dom_sf"/>
</dbReference>
<gene>
    <name evidence="1" type="ORF">CE91St7_43360</name>
</gene>
<dbReference type="Proteomes" id="UP001055104">
    <property type="component" value="Unassembled WGS sequence"/>
</dbReference>
<dbReference type="EMBL" id="BQOB01000001">
    <property type="protein sequence ID" value="GKH83452.1"/>
    <property type="molecule type" value="Genomic_DNA"/>
</dbReference>
<name>A0AA37KKI1_9BACT</name>